<gene>
    <name evidence="4" type="ORF">UFOPK4275_00970</name>
</gene>
<dbReference type="SUPFAM" id="SSF51905">
    <property type="entry name" value="FAD/NAD(P)-binding domain"/>
    <property type="match status" value="2"/>
</dbReference>
<keyword evidence="2" id="KW-0274">FAD</keyword>
<dbReference type="InterPro" id="IPR020946">
    <property type="entry name" value="Flavin_mOase-like"/>
</dbReference>
<dbReference type="EMBL" id="CAFBQJ010000182">
    <property type="protein sequence ID" value="CAB5052351.1"/>
    <property type="molecule type" value="Genomic_DNA"/>
</dbReference>
<dbReference type="GO" id="GO:0050661">
    <property type="term" value="F:NADP binding"/>
    <property type="evidence" value="ECO:0007669"/>
    <property type="project" value="InterPro"/>
</dbReference>
<accession>A0A6J7TGC0</accession>
<dbReference type="PANTHER" id="PTHR42877">
    <property type="entry name" value="L-ORNITHINE N(5)-MONOOXYGENASE-RELATED"/>
    <property type="match status" value="1"/>
</dbReference>
<proteinExistence type="predicted"/>
<dbReference type="Gene3D" id="3.50.50.60">
    <property type="entry name" value="FAD/NAD(P)-binding domain"/>
    <property type="match status" value="2"/>
</dbReference>
<reference evidence="4" key="1">
    <citation type="submission" date="2020-05" db="EMBL/GenBank/DDBJ databases">
        <authorList>
            <person name="Chiriac C."/>
            <person name="Salcher M."/>
            <person name="Ghai R."/>
            <person name="Kavagutti S V."/>
        </authorList>
    </citation>
    <scope>NUCLEOTIDE SEQUENCE</scope>
</reference>
<dbReference type="InterPro" id="IPR051209">
    <property type="entry name" value="FAD-bind_Monooxygenase_sf"/>
</dbReference>
<dbReference type="GO" id="GO:0050660">
    <property type="term" value="F:flavin adenine dinucleotide binding"/>
    <property type="evidence" value="ECO:0007669"/>
    <property type="project" value="InterPro"/>
</dbReference>
<evidence type="ECO:0000256" key="3">
    <source>
        <dbReference type="ARBA" id="ARBA00023002"/>
    </source>
</evidence>
<evidence type="ECO:0000256" key="1">
    <source>
        <dbReference type="ARBA" id="ARBA00022630"/>
    </source>
</evidence>
<evidence type="ECO:0000256" key="2">
    <source>
        <dbReference type="ARBA" id="ARBA00022827"/>
    </source>
</evidence>
<organism evidence="4">
    <name type="scientific">freshwater metagenome</name>
    <dbReference type="NCBI Taxonomy" id="449393"/>
    <lineage>
        <taxon>unclassified sequences</taxon>
        <taxon>metagenomes</taxon>
        <taxon>ecological metagenomes</taxon>
    </lineage>
</organism>
<keyword evidence="3" id="KW-0560">Oxidoreductase</keyword>
<dbReference type="GO" id="GO:0004499">
    <property type="term" value="F:N,N-dimethylaniline monooxygenase activity"/>
    <property type="evidence" value="ECO:0007669"/>
    <property type="project" value="InterPro"/>
</dbReference>
<evidence type="ECO:0000313" key="4">
    <source>
        <dbReference type="EMBL" id="CAB5052351.1"/>
    </source>
</evidence>
<dbReference type="Pfam" id="PF00743">
    <property type="entry name" value="FMO-like"/>
    <property type="match status" value="1"/>
</dbReference>
<protein>
    <submittedName>
        <fullName evidence="4">Unannotated protein</fullName>
    </submittedName>
</protein>
<keyword evidence="1" id="KW-0285">Flavoprotein</keyword>
<dbReference type="InterPro" id="IPR036188">
    <property type="entry name" value="FAD/NAD-bd_sf"/>
</dbReference>
<name>A0A6J7TGC0_9ZZZZ</name>
<dbReference type="PANTHER" id="PTHR42877:SF4">
    <property type="entry name" value="FAD_NAD(P)-BINDING DOMAIN-CONTAINING PROTEIN-RELATED"/>
    <property type="match status" value="1"/>
</dbReference>
<dbReference type="AlphaFoldDB" id="A0A6J7TGC0"/>
<sequence>MKKVEREFIRRAVEASDLAALRVAVYQACGNEELTTFGAVNQLDALQKEKLKELLVTLLDSSLDSFALRKPPDEEIKKLMAMALGADPSDAEFELHREVIAFEELPFFAFWPEGKHQIPQDFHVAIIGGGFNGIATAVQLGHLGIAYTMYERRHEIGGTWSVNKYPDVRVDTLSASYEFCFERNYPWREYFARGADVRSYLEFIAEKYGITPNIRFEHDLKEARFDEKSSRWELSFTGPDGDTVHTEVNAIVSAAGLFANPKNPDIPGSDDFKGLIIHPTQWPTDLDLRGKKVAILGNGSTGVQLLAPVAEKAEKIYMYQRTPQWISPRDKYGKEVEPEIHWLTSNMPGYWNWCRYTSIMHLFNFHKDYLIVDTEWQKQGGQITKQSDTVRQFLINYITDQVGGRQDLIDKLIPDYAPMVRRPVVDNGWYKALTRENAELITQDIVRVTENGIETSDGEFREVDIIVTATGFEIVKYLWPAEYIGRGGVNLHERWAAQDPRAYVGMMVPDFPNLFMLYGPNSQPISGGVALPAWYQMWASFVAQCLMTMIQEDVGTVEVTHEAFVKYNEALDEKAAGLLMLTDTSSVKNYYLSESGRMQVNAPWETADYYNMVRQPNRDEVFFA</sequence>